<feature type="domain" description="Fibronectin type-III" evidence="17">
    <location>
        <begin position="1272"/>
        <end position="1363"/>
    </location>
</feature>
<dbReference type="SMART" id="SM00406">
    <property type="entry name" value="IGv"/>
    <property type="match status" value="2"/>
</dbReference>
<feature type="domain" description="Fibronectin type-III" evidence="17">
    <location>
        <begin position="1172"/>
        <end position="1268"/>
    </location>
</feature>
<evidence type="ECO:0000256" key="6">
    <source>
        <dbReference type="ARBA" id="ARBA00022902"/>
    </source>
</evidence>
<dbReference type="FunFam" id="2.60.40.10:FF:000093">
    <property type="entry name" value="Down syndrome cell adhesion molecule, isoform B"/>
    <property type="match status" value="1"/>
</dbReference>
<feature type="domain" description="Ig-like" evidence="16">
    <location>
        <begin position="314"/>
        <end position="396"/>
    </location>
</feature>
<evidence type="ECO:0000259" key="17">
    <source>
        <dbReference type="PROSITE" id="PS50853"/>
    </source>
</evidence>
<dbReference type="Proteomes" id="UP001487740">
    <property type="component" value="Unassembled WGS sequence"/>
</dbReference>
<dbReference type="InterPro" id="IPR003599">
    <property type="entry name" value="Ig_sub"/>
</dbReference>
<reference evidence="18 19" key="1">
    <citation type="submission" date="2023-03" db="EMBL/GenBank/DDBJ databases">
        <title>High-quality genome of Scylla paramamosain provides insights in environmental adaptation.</title>
        <authorList>
            <person name="Zhang L."/>
        </authorList>
    </citation>
    <scope>NUCLEOTIDE SEQUENCE [LARGE SCALE GENOMIC DNA]</scope>
    <source>
        <strain evidence="18">LZ_2023a</strain>
        <tissue evidence="18">Muscle</tissue>
    </source>
</reference>
<feature type="compositionally biased region" description="Basic and acidic residues" evidence="13">
    <location>
        <begin position="1518"/>
        <end position="1529"/>
    </location>
</feature>
<dbReference type="InterPro" id="IPR007110">
    <property type="entry name" value="Ig-like_dom"/>
</dbReference>
<evidence type="ECO:0000256" key="8">
    <source>
        <dbReference type="ARBA" id="ARBA00023018"/>
    </source>
</evidence>
<dbReference type="CDD" id="cd00063">
    <property type="entry name" value="FN3"/>
    <property type="match status" value="6"/>
</dbReference>
<dbReference type="GO" id="GO:0070593">
    <property type="term" value="P:dendrite self-avoidance"/>
    <property type="evidence" value="ECO:0007669"/>
    <property type="project" value="TreeGrafter"/>
</dbReference>
<feature type="domain" description="Ig-like" evidence="16">
    <location>
        <begin position="1238"/>
        <end position="1436"/>
    </location>
</feature>
<dbReference type="SUPFAM" id="SSF48726">
    <property type="entry name" value="Immunoglobulin"/>
    <property type="match status" value="9"/>
</dbReference>
<protein>
    <recommendedName>
        <fullName evidence="20">Down syndrome cell adhesion molecule-like protein Dscam2</fullName>
    </recommendedName>
</protein>
<dbReference type="GO" id="GO:0030424">
    <property type="term" value="C:axon"/>
    <property type="evidence" value="ECO:0007669"/>
    <property type="project" value="TreeGrafter"/>
</dbReference>
<keyword evidence="2 14" id="KW-0812">Transmembrane</keyword>
<feature type="compositionally biased region" description="Pro residues" evidence="13">
    <location>
        <begin position="1755"/>
        <end position="1766"/>
    </location>
</feature>
<name>A0AAW0T9I2_SCYPA</name>
<dbReference type="InterPro" id="IPR036179">
    <property type="entry name" value="Ig-like_dom_sf"/>
</dbReference>
<feature type="region of interest" description="Disordered" evidence="13">
    <location>
        <begin position="1151"/>
        <end position="1175"/>
    </location>
</feature>
<dbReference type="InterPro" id="IPR056754">
    <property type="entry name" value="DSCAM/DSCAML_C"/>
</dbReference>
<evidence type="ECO:0000256" key="4">
    <source>
        <dbReference type="ARBA" id="ARBA00022737"/>
    </source>
</evidence>
<keyword evidence="3 15" id="KW-0732">Signal</keyword>
<dbReference type="InterPro" id="IPR013098">
    <property type="entry name" value="Ig_I-set"/>
</dbReference>
<feature type="region of interest" description="Disordered" evidence="13">
    <location>
        <begin position="907"/>
        <end position="928"/>
    </location>
</feature>
<dbReference type="PANTHER" id="PTHR10075:SF103">
    <property type="entry name" value="ROUNDABOUT HOMOLOG 4"/>
    <property type="match status" value="1"/>
</dbReference>
<feature type="domain" description="Ig-like" evidence="16">
    <location>
        <begin position="860"/>
        <end position="962"/>
    </location>
</feature>
<evidence type="ECO:0000256" key="14">
    <source>
        <dbReference type="SAM" id="Phobius"/>
    </source>
</evidence>
<feature type="domain" description="Ig-like" evidence="16">
    <location>
        <begin position="664"/>
        <end position="754"/>
    </location>
</feature>
<dbReference type="GO" id="GO:0007156">
    <property type="term" value="P:homophilic cell adhesion via plasma membrane adhesion molecules"/>
    <property type="evidence" value="ECO:0007669"/>
    <property type="project" value="TreeGrafter"/>
</dbReference>
<feature type="region of interest" description="Disordered" evidence="13">
    <location>
        <begin position="60"/>
        <end position="89"/>
    </location>
</feature>
<feature type="region of interest" description="Disordered" evidence="13">
    <location>
        <begin position="1047"/>
        <end position="1071"/>
    </location>
</feature>
<keyword evidence="19" id="KW-1185">Reference proteome</keyword>
<dbReference type="InterPro" id="IPR036116">
    <property type="entry name" value="FN3_sf"/>
</dbReference>
<dbReference type="SMART" id="SM00409">
    <property type="entry name" value="IG"/>
    <property type="match status" value="9"/>
</dbReference>
<evidence type="ECO:0000259" key="16">
    <source>
        <dbReference type="PROSITE" id="PS50835"/>
    </source>
</evidence>
<evidence type="ECO:0000256" key="9">
    <source>
        <dbReference type="ARBA" id="ARBA00023136"/>
    </source>
</evidence>
<feature type="region of interest" description="Disordered" evidence="13">
    <location>
        <begin position="1681"/>
        <end position="1710"/>
    </location>
</feature>
<evidence type="ECO:0000256" key="7">
    <source>
        <dbReference type="ARBA" id="ARBA00022989"/>
    </source>
</evidence>
<dbReference type="Pfam" id="PF13927">
    <property type="entry name" value="Ig_3"/>
    <property type="match status" value="4"/>
</dbReference>
<dbReference type="CDD" id="cd20956">
    <property type="entry name" value="IgI_4_Dscam"/>
    <property type="match status" value="1"/>
</dbReference>
<dbReference type="FunFam" id="2.60.40.10:FF:000017">
    <property type="entry name" value="Down syndrome cell adhesion molecule b"/>
    <property type="match status" value="1"/>
</dbReference>
<evidence type="ECO:0000313" key="19">
    <source>
        <dbReference type="Proteomes" id="UP001487740"/>
    </source>
</evidence>
<dbReference type="Pfam" id="PF25059">
    <property type="entry name" value="FN3_DSCAM-DSCAML_C"/>
    <property type="match status" value="1"/>
</dbReference>
<evidence type="ECO:0000256" key="3">
    <source>
        <dbReference type="ARBA" id="ARBA00022729"/>
    </source>
</evidence>
<evidence type="ECO:0000256" key="13">
    <source>
        <dbReference type="SAM" id="MobiDB-lite"/>
    </source>
</evidence>
<organism evidence="18 19">
    <name type="scientific">Scylla paramamosain</name>
    <name type="common">Mud crab</name>
    <dbReference type="NCBI Taxonomy" id="85552"/>
    <lineage>
        <taxon>Eukaryota</taxon>
        <taxon>Metazoa</taxon>
        <taxon>Ecdysozoa</taxon>
        <taxon>Arthropoda</taxon>
        <taxon>Crustacea</taxon>
        <taxon>Multicrustacea</taxon>
        <taxon>Malacostraca</taxon>
        <taxon>Eumalacostraca</taxon>
        <taxon>Eucarida</taxon>
        <taxon>Decapoda</taxon>
        <taxon>Pleocyemata</taxon>
        <taxon>Brachyura</taxon>
        <taxon>Eubrachyura</taxon>
        <taxon>Portunoidea</taxon>
        <taxon>Portunidae</taxon>
        <taxon>Portuninae</taxon>
        <taxon>Scylla</taxon>
    </lineage>
</organism>
<feature type="domain" description="Fibronectin type-III" evidence="17">
    <location>
        <begin position="1537"/>
        <end position="1628"/>
    </location>
</feature>
<evidence type="ECO:0000256" key="1">
    <source>
        <dbReference type="ARBA" id="ARBA00004167"/>
    </source>
</evidence>
<evidence type="ECO:0000313" key="18">
    <source>
        <dbReference type="EMBL" id="KAK8383868.1"/>
    </source>
</evidence>
<evidence type="ECO:0008006" key="20">
    <source>
        <dbReference type="Google" id="ProtNLM"/>
    </source>
</evidence>
<feature type="domain" description="Ig-like" evidence="16">
    <location>
        <begin position="475"/>
        <end position="568"/>
    </location>
</feature>
<evidence type="ECO:0000256" key="11">
    <source>
        <dbReference type="ARBA" id="ARBA00023319"/>
    </source>
</evidence>
<dbReference type="Gene3D" id="2.60.40.10">
    <property type="entry name" value="Immunoglobulins"/>
    <property type="match status" value="16"/>
</dbReference>
<dbReference type="SUPFAM" id="SSF49265">
    <property type="entry name" value="Fibronectin type III"/>
    <property type="match status" value="3"/>
</dbReference>
<feature type="region of interest" description="Disordered" evidence="13">
    <location>
        <begin position="1718"/>
        <end position="1737"/>
    </location>
</feature>
<evidence type="ECO:0000256" key="12">
    <source>
        <dbReference type="ARBA" id="ARBA00034103"/>
    </source>
</evidence>
<dbReference type="GO" id="GO:0007411">
    <property type="term" value="P:axon guidance"/>
    <property type="evidence" value="ECO:0007669"/>
    <property type="project" value="TreeGrafter"/>
</dbReference>
<dbReference type="PROSITE" id="PS50835">
    <property type="entry name" value="IG_LIKE"/>
    <property type="match status" value="9"/>
</dbReference>
<sequence length="1872" mass="197724">MGKRGGLSCFSKMAALVVMVMLCGGVGGARGYLTHSTPSFHTLGRPHGSTIRRLGLAKDPSRIPQTHPLVPDPPQDSIGYTQNSSPPRLLELQDPPRVLGLAEDLYFTTEPQRHLYFTNTSGAVVNCVAEGVPPPTVTWTLADDRPLDQVVGPLLKVLSNGSLIFSPFPAAHYDARVHAAVYTCRASNPAGTLLATPTLVRAVVVADFEVQVYDRLVMAGNTGVLHCVVPSYLREFVTVTSWLIGDHLHVYPSLHGDGKYHMTESGDLHVLRVAPADGRSRFRCRVLHKLTGASHLSQSPARIIVTEAEGGVAPQMGERGGRQVVAAGQQVTLPCIAQGHPPPQYTWFRGSEVVVGGGLGGLWVVGGSLVVARAEATHEGHYTCLANNTAGHARLSLHLLVTMPLSVQVSPREIQVDAGGTVELVCHVSGSPVEEVRWVKDGRKPSDAGLYQCSASHGSHYAHAHARVTLGASPPELQYQFIEQTLQPGPAVSLKCIATGSPTPHVTWTLDGFPLPHSHRLVKGQFVSASGEVISHVNISSVQVVDGGSYTCAAENSAGIAAHSARLNVYGPPQVRPMGQLTAVAGRTFTVSCPAAGHPISTIKWTKDGVQLPRSHRQRVLANGTLVLLQVTLGADDGRYACTASARTGRSDTQSLQLQVLVPPKLAPFSFAAMTREGLRAQVTCMVQEGDQPVRFAWTQNGRPLDARLGVRTSQLDAYTSILVVERASSAHSGNYTCTATNAADATSSTATLTVSVPPSWVVEPSGGSVALGGSLALPCLARGFPRPTTTWLTQTASGEFVRVGEGGKVGAGGLEQWSNGTLWVARASRSHEGRYLCEADNGVLPVVSKLVNLTVNEPPWFVESEQRQQVRVGAIATLTCHAHGDDPLTLTWTRDAAPLPPIPRYQVSVREGTAAEDSSGRGSSGKEGELLIQDARLSDSGTFTCTASNTHGTRTSRLHLLVQDVPAPPSAVRVGERGSRHLLVTWTPPEDSNAPITAYVITVKPLPAGSSGGREERVRGQEVRAVVGGLTPATRYTVSVAAVNSVGRGRGSPPLNDATHEEAPSAPPQNVKVVPVSSSALRVTWDPPPPNTTHGTLLGYQLGLKPHSDGENGAYNFTSVGGVGGTGSSRVGGLRPHNRYVVVVRALNSKGPGPLSPPARTATLQDKPSAPPGQVRCEALSSSALAVTWVPPSPDHRNGDLTTYRVAFWVAASPDAEGEGGSVATEGLRARLEGLLPFTNYSISVSAATRAGQGVASPALTCTTHQDVPEAPARVKAVVSGSRAAIVSWAPPARPHGRLTRYTVHWAAGSGGAALSRRVDPQLTHLALRDLPHAAHQVWVTAATQKGEGPPSPVVIVKPSHTAWRAVPWECRSRSSPGTHQGKPIPPTNAHTNGGPVVQRDGTLTLGDLERKDGGRYTCTATNTHGSDTVIYHLTVLVPPSSPGLHVTETTASSIKVQWTVEDEGGAAVLGATIHFRAAGETWKQASVGGETTAFTARDLRCGTLYHLYLTVHNRVGRSEPSRTEAARTKGRSPQAPSQFQFVTTNSTQATLYLGQWGDGGCPITHFSLHYRPKPAGPWTTVGTKILPARTFPLGGLAAGVSYEVKVVAHNTAGATPALYTVTTPPQGHPESEVGTGVWEGVPPAPPPAWEDPRVLVPALVSVGALLLTLATVCVCLRRRPTNRPPQKGDGAVAAGGAGEEKAAAAGRGEQLYTALRRPAPTPPMHDHRRPSGEYPGEELYHYAAATYQMDGSSPPPPPAPPRRPSTPTTAHPRSRHARTKPSPPSCTSRPPCMMWTLPNLSEGEAQSGRPGLPLPQGQGLVDSQSEGYGSLMGPGGSPIPTPAPGPPHQHPRRAPRQPRIARIPRTVRFP</sequence>
<dbReference type="FunFam" id="2.60.40.10:FF:000333">
    <property type="entry name" value="Down syndrome cell adhesion molecule"/>
    <property type="match status" value="1"/>
</dbReference>
<keyword evidence="7 14" id="KW-1133">Transmembrane helix</keyword>
<dbReference type="InterPro" id="IPR003598">
    <property type="entry name" value="Ig_sub2"/>
</dbReference>
<dbReference type="FunFam" id="2.60.40.10:FF:000028">
    <property type="entry name" value="Neuronal cell adhesion molecule"/>
    <property type="match status" value="1"/>
</dbReference>
<feature type="region of interest" description="Disordered" evidence="13">
    <location>
        <begin position="1749"/>
        <end position="1872"/>
    </location>
</feature>
<dbReference type="SMART" id="SM00408">
    <property type="entry name" value="IGc2"/>
    <property type="match status" value="9"/>
</dbReference>
<feature type="domain" description="Ig-like" evidence="16">
    <location>
        <begin position="96"/>
        <end position="200"/>
    </location>
</feature>
<feature type="domain" description="Ig-like" evidence="16">
    <location>
        <begin position="404"/>
        <end position="469"/>
    </location>
</feature>
<keyword evidence="4" id="KW-0677">Repeat</keyword>
<evidence type="ECO:0000256" key="15">
    <source>
        <dbReference type="SAM" id="SignalP"/>
    </source>
</evidence>
<feature type="domain" description="Fibronectin type-III" evidence="17">
    <location>
        <begin position="1440"/>
        <end position="1533"/>
    </location>
</feature>
<dbReference type="Pfam" id="PF07679">
    <property type="entry name" value="I-set"/>
    <property type="match status" value="3"/>
</dbReference>
<dbReference type="CDD" id="cd00096">
    <property type="entry name" value="Ig"/>
    <property type="match status" value="3"/>
</dbReference>
<evidence type="ECO:0000256" key="2">
    <source>
        <dbReference type="ARBA" id="ARBA00022692"/>
    </source>
</evidence>
<keyword evidence="11" id="KW-0393">Immunoglobulin domain</keyword>
<keyword evidence="10" id="KW-1015">Disulfide bond</keyword>
<dbReference type="InterPro" id="IPR013783">
    <property type="entry name" value="Ig-like_fold"/>
</dbReference>
<feature type="compositionally biased region" description="Low complexity" evidence="13">
    <location>
        <begin position="1812"/>
        <end position="1822"/>
    </location>
</feature>
<accession>A0AAW0T9I2</accession>
<dbReference type="InterPro" id="IPR013106">
    <property type="entry name" value="Ig_V-set"/>
</dbReference>
<dbReference type="EMBL" id="JARAKH010000036">
    <property type="protein sequence ID" value="KAK8383868.1"/>
    <property type="molecule type" value="Genomic_DNA"/>
</dbReference>
<dbReference type="InterPro" id="IPR003961">
    <property type="entry name" value="FN3_dom"/>
</dbReference>
<dbReference type="GO" id="GO:0098632">
    <property type="term" value="F:cell-cell adhesion mediator activity"/>
    <property type="evidence" value="ECO:0007669"/>
    <property type="project" value="TreeGrafter"/>
</dbReference>
<evidence type="ECO:0000256" key="5">
    <source>
        <dbReference type="ARBA" id="ARBA00022889"/>
    </source>
</evidence>
<feature type="domain" description="Fibronectin type-III" evidence="17">
    <location>
        <begin position="1068"/>
        <end position="1167"/>
    </location>
</feature>
<dbReference type="GO" id="GO:0005886">
    <property type="term" value="C:plasma membrane"/>
    <property type="evidence" value="ECO:0007669"/>
    <property type="project" value="TreeGrafter"/>
</dbReference>
<comment type="caution">
    <text evidence="18">The sequence shown here is derived from an EMBL/GenBank/DDBJ whole genome shotgun (WGS) entry which is preliminary data.</text>
</comment>
<keyword evidence="8" id="KW-0770">Synapse</keyword>
<feature type="signal peptide" evidence="15">
    <location>
        <begin position="1"/>
        <end position="28"/>
    </location>
</feature>
<feature type="chain" id="PRO_5043945696" description="Down syndrome cell adhesion molecule-like protein Dscam2" evidence="15">
    <location>
        <begin position="29"/>
        <end position="1872"/>
    </location>
</feature>
<keyword evidence="9 14" id="KW-0472">Membrane</keyword>
<keyword evidence="5" id="KW-0130">Cell adhesion</keyword>
<proteinExistence type="predicted"/>
<feature type="domain" description="Ig-like" evidence="16">
    <location>
        <begin position="573"/>
        <end position="657"/>
    </location>
</feature>
<evidence type="ECO:0000256" key="10">
    <source>
        <dbReference type="ARBA" id="ARBA00023157"/>
    </source>
</evidence>
<feature type="compositionally biased region" description="Low complexity" evidence="13">
    <location>
        <begin position="1859"/>
        <end position="1872"/>
    </location>
</feature>
<feature type="domain" description="Fibronectin type-III" evidence="17">
    <location>
        <begin position="969"/>
        <end position="1063"/>
    </location>
</feature>
<gene>
    <name evidence="18" type="ORF">O3P69_015960</name>
</gene>
<dbReference type="SMART" id="SM00060">
    <property type="entry name" value="FN3"/>
    <property type="match status" value="6"/>
</dbReference>
<feature type="region of interest" description="Disordered" evidence="13">
    <location>
        <begin position="1518"/>
        <end position="1539"/>
    </location>
</feature>
<dbReference type="PROSITE" id="PS50853">
    <property type="entry name" value="FN3"/>
    <property type="match status" value="6"/>
</dbReference>
<feature type="compositionally biased region" description="Pro residues" evidence="13">
    <location>
        <begin position="1839"/>
        <end position="1850"/>
    </location>
</feature>
<dbReference type="GO" id="GO:0045202">
    <property type="term" value="C:synapse"/>
    <property type="evidence" value="ECO:0007669"/>
    <property type="project" value="UniProtKB-SubCell"/>
</dbReference>
<feature type="region of interest" description="Disordered" evidence="13">
    <location>
        <begin position="1373"/>
        <end position="1402"/>
    </location>
</feature>
<feature type="transmembrane region" description="Helical" evidence="14">
    <location>
        <begin position="1656"/>
        <end position="1678"/>
    </location>
</feature>
<keyword evidence="6" id="KW-0524">Neurogenesis</keyword>
<comment type="subcellular location">
    <subcellularLocation>
        <location evidence="1">Membrane</location>
        <topology evidence="1">Single-pass membrane protein</topology>
    </subcellularLocation>
    <subcellularLocation>
        <location evidence="12">Synapse</location>
    </subcellularLocation>
</comment>
<dbReference type="PANTHER" id="PTHR10075">
    <property type="entry name" value="BASIGIN RELATED"/>
    <property type="match status" value="1"/>
</dbReference>
<feature type="domain" description="Ig-like" evidence="16">
    <location>
        <begin position="759"/>
        <end position="855"/>
    </location>
</feature>
<dbReference type="Pfam" id="PF00041">
    <property type="entry name" value="fn3"/>
    <property type="match status" value="5"/>
</dbReference>